<dbReference type="EMBL" id="JAGPXD010000006">
    <property type="protein sequence ID" value="KAH7349735.1"/>
    <property type="molecule type" value="Genomic_DNA"/>
</dbReference>
<dbReference type="PANTHER" id="PTHR38694">
    <property type="entry name" value="CONSERVED EXPRESSED PROTEIN"/>
    <property type="match status" value="1"/>
</dbReference>
<name>A0A8K0T3Q2_9PEZI</name>
<feature type="transmembrane region" description="Helical" evidence="2">
    <location>
        <begin position="170"/>
        <end position="190"/>
    </location>
</feature>
<protein>
    <submittedName>
        <fullName evidence="3">Uncharacterized protein</fullName>
    </submittedName>
</protein>
<evidence type="ECO:0000313" key="4">
    <source>
        <dbReference type="Proteomes" id="UP000813385"/>
    </source>
</evidence>
<dbReference type="Proteomes" id="UP000813385">
    <property type="component" value="Unassembled WGS sequence"/>
</dbReference>
<organism evidence="3 4">
    <name type="scientific">Plectosphaerella cucumerina</name>
    <dbReference type="NCBI Taxonomy" id="40658"/>
    <lineage>
        <taxon>Eukaryota</taxon>
        <taxon>Fungi</taxon>
        <taxon>Dikarya</taxon>
        <taxon>Ascomycota</taxon>
        <taxon>Pezizomycotina</taxon>
        <taxon>Sordariomycetes</taxon>
        <taxon>Hypocreomycetidae</taxon>
        <taxon>Glomerellales</taxon>
        <taxon>Plectosphaerellaceae</taxon>
        <taxon>Plectosphaerella</taxon>
    </lineage>
</organism>
<feature type="compositionally biased region" description="Basic and acidic residues" evidence="1">
    <location>
        <begin position="480"/>
        <end position="504"/>
    </location>
</feature>
<gene>
    <name evidence="3" type="ORF">B0T11DRAFT_312840</name>
</gene>
<dbReference type="OrthoDB" id="1708389at2759"/>
<sequence>MSEPGPQGRELSASLTASGEEGTPIIHAASKPESTRGHLPIVFADDDAEKTSTHGGQQDNVLFDVGWDKDEAFEDVDIVDGLDTEDFWTLVRRFNKQIFHVKETSPPPLGDLDFEVAAEEDFAPNKMRAQFERLYMGIMLGSLASVQHVARLRSWREPRRTGIFCAVYFVSWALGLLIPTLLTTLVALILRPDFRPIMFPPAPLGMVNYQTGGLSAPHAGILGSTDSATGAPQNMRGEAVENEASNFVTGIAAIAMNVLSDEDPQHANSQKGGSKMELMPSPNEIATKVAVAKDKAAGVDRPSQDKTKVAVEELMWSQMRPMMHSLCIVSDTWERFANMLDPIPPFTGRNHRLRLVGLVAPLIVALVLTPGYLISKVIGLVIGLGFFGQPMIAMAFERLDLQKYNLNNTLLLGVPTDAQVVVTLLRLGESQNTPLPPPPMPHKSPSKDVVDLGENALNATGSDRPLGATDEELESAAAIDPDRLEHAGGGDDEVNGNKDDDGGGKRKKFFNLFKRSARGAAKTAITVDKVRAKRGSSTAKARLGAAADPKEQRLSGPLEFQASYDGKVGFVYLTTDPAASALCFSEAAATDGSTRPQGEDAKPVWAVPVADIVELNKYSGYGTKSKMMAGWALDKAIMDGVEIVDRDGKSRVITAVPRRDQLFNRLCTLGDQSWKVL</sequence>
<comment type="caution">
    <text evidence="3">The sequence shown here is derived from an EMBL/GenBank/DDBJ whole genome shotgun (WGS) entry which is preliminary data.</text>
</comment>
<dbReference type="InterPro" id="IPR021709">
    <property type="entry name" value="DUF3292"/>
</dbReference>
<accession>A0A8K0T3Q2</accession>
<reference evidence="3" key="1">
    <citation type="journal article" date="2021" name="Nat. Commun.">
        <title>Genetic determinants of endophytism in the Arabidopsis root mycobiome.</title>
        <authorList>
            <person name="Mesny F."/>
            <person name="Miyauchi S."/>
            <person name="Thiergart T."/>
            <person name="Pickel B."/>
            <person name="Atanasova L."/>
            <person name="Karlsson M."/>
            <person name="Huettel B."/>
            <person name="Barry K.W."/>
            <person name="Haridas S."/>
            <person name="Chen C."/>
            <person name="Bauer D."/>
            <person name="Andreopoulos W."/>
            <person name="Pangilinan J."/>
            <person name="LaButti K."/>
            <person name="Riley R."/>
            <person name="Lipzen A."/>
            <person name="Clum A."/>
            <person name="Drula E."/>
            <person name="Henrissat B."/>
            <person name="Kohler A."/>
            <person name="Grigoriev I.V."/>
            <person name="Martin F.M."/>
            <person name="Hacquard S."/>
        </authorList>
    </citation>
    <scope>NUCLEOTIDE SEQUENCE</scope>
    <source>
        <strain evidence="3">MPI-CAGE-AT-0016</strain>
    </source>
</reference>
<keyword evidence="2" id="KW-0472">Membrane</keyword>
<keyword evidence="4" id="KW-1185">Reference proteome</keyword>
<proteinExistence type="predicted"/>
<evidence type="ECO:0000256" key="2">
    <source>
        <dbReference type="SAM" id="Phobius"/>
    </source>
</evidence>
<feature type="region of interest" description="Disordered" evidence="1">
    <location>
        <begin position="478"/>
        <end position="505"/>
    </location>
</feature>
<keyword evidence="2" id="KW-1133">Transmembrane helix</keyword>
<feature type="region of interest" description="Disordered" evidence="1">
    <location>
        <begin position="1"/>
        <end position="37"/>
    </location>
</feature>
<dbReference type="Pfam" id="PF11696">
    <property type="entry name" value="DUF3292"/>
    <property type="match status" value="1"/>
</dbReference>
<keyword evidence="2" id="KW-0812">Transmembrane</keyword>
<dbReference type="PANTHER" id="PTHR38694:SF1">
    <property type="entry name" value="PEROXIN DOMAIN-CONTAINING PROTEIN"/>
    <property type="match status" value="1"/>
</dbReference>
<evidence type="ECO:0000313" key="3">
    <source>
        <dbReference type="EMBL" id="KAH7349735.1"/>
    </source>
</evidence>
<evidence type="ECO:0000256" key="1">
    <source>
        <dbReference type="SAM" id="MobiDB-lite"/>
    </source>
</evidence>
<feature type="transmembrane region" description="Helical" evidence="2">
    <location>
        <begin position="353"/>
        <end position="372"/>
    </location>
</feature>
<dbReference type="AlphaFoldDB" id="A0A8K0T3Q2"/>